<dbReference type="EMBL" id="QGDH01000008">
    <property type="protein sequence ID" value="RAR15793.1"/>
    <property type="molecule type" value="Genomic_DNA"/>
</dbReference>
<keyword evidence="3" id="KW-0808">Transferase</keyword>
<evidence type="ECO:0000313" key="4">
    <source>
        <dbReference type="Proteomes" id="UP000249619"/>
    </source>
</evidence>
<dbReference type="GO" id="GO:0005506">
    <property type="term" value="F:iron ion binding"/>
    <property type="evidence" value="ECO:0007669"/>
    <property type="project" value="InterPro"/>
</dbReference>
<dbReference type="GO" id="GO:0032259">
    <property type="term" value="P:methylation"/>
    <property type="evidence" value="ECO:0007669"/>
    <property type="project" value="UniProtKB-KW"/>
</dbReference>
<dbReference type="Pfam" id="PF00067">
    <property type="entry name" value="p450"/>
    <property type="match status" value="1"/>
</dbReference>
<dbReference type="GO" id="GO:0008168">
    <property type="term" value="F:methyltransferase activity"/>
    <property type="evidence" value="ECO:0007669"/>
    <property type="project" value="UniProtKB-KW"/>
</dbReference>
<evidence type="ECO:0000313" key="3">
    <source>
        <dbReference type="EMBL" id="RAR15793.1"/>
    </source>
</evidence>
<dbReference type="PANTHER" id="PTHR24305:SF229">
    <property type="entry name" value="P450, PUTATIVE (EUROFUNG)-RELATED"/>
    <property type="match status" value="1"/>
</dbReference>
<keyword evidence="2" id="KW-0472">Membrane</keyword>
<dbReference type="AlphaFoldDB" id="A0A364NFA8"/>
<keyword evidence="2" id="KW-0812">Transmembrane</keyword>
<dbReference type="InterPro" id="IPR001128">
    <property type="entry name" value="Cyt_P450"/>
</dbReference>
<name>A0A364NFA8_STELY</name>
<dbReference type="Proteomes" id="UP000249619">
    <property type="component" value="Unassembled WGS sequence"/>
</dbReference>
<protein>
    <submittedName>
        <fullName evidence="3">Pisatin demethylase</fullName>
    </submittedName>
</protein>
<gene>
    <name evidence="3" type="ORF">DDE83_000809</name>
</gene>
<keyword evidence="4" id="KW-1185">Reference proteome</keyword>
<evidence type="ECO:0000256" key="1">
    <source>
        <dbReference type="SAM" id="MobiDB-lite"/>
    </source>
</evidence>
<dbReference type="InterPro" id="IPR036396">
    <property type="entry name" value="Cyt_P450_sf"/>
</dbReference>
<dbReference type="GO" id="GO:0004497">
    <property type="term" value="F:monooxygenase activity"/>
    <property type="evidence" value="ECO:0007669"/>
    <property type="project" value="InterPro"/>
</dbReference>
<organism evidence="3 4">
    <name type="scientific">Stemphylium lycopersici</name>
    <name type="common">Tomato gray leaf spot disease fungus</name>
    <name type="synonym">Thyrospora lycopersici</name>
    <dbReference type="NCBI Taxonomy" id="183478"/>
    <lineage>
        <taxon>Eukaryota</taxon>
        <taxon>Fungi</taxon>
        <taxon>Dikarya</taxon>
        <taxon>Ascomycota</taxon>
        <taxon>Pezizomycotina</taxon>
        <taxon>Dothideomycetes</taxon>
        <taxon>Pleosporomycetidae</taxon>
        <taxon>Pleosporales</taxon>
        <taxon>Pleosporineae</taxon>
        <taxon>Pleosporaceae</taxon>
        <taxon>Stemphylium</taxon>
    </lineage>
</organism>
<dbReference type="GO" id="GO:0020037">
    <property type="term" value="F:heme binding"/>
    <property type="evidence" value="ECO:0007669"/>
    <property type="project" value="InterPro"/>
</dbReference>
<feature type="region of interest" description="Disordered" evidence="1">
    <location>
        <begin position="480"/>
        <end position="503"/>
    </location>
</feature>
<dbReference type="CDD" id="cd11060">
    <property type="entry name" value="CYP57A1-like"/>
    <property type="match status" value="1"/>
</dbReference>
<proteinExistence type="predicted"/>
<feature type="compositionally biased region" description="Polar residues" evidence="1">
    <location>
        <begin position="483"/>
        <end position="503"/>
    </location>
</feature>
<dbReference type="STRING" id="183478.A0A364NFA8"/>
<feature type="transmembrane region" description="Helical" evidence="2">
    <location>
        <begin position="12"/>
        <end position="32"/>
    </location>
</feature>
<dbReference type="Gene3D" id="1.10.630.10">
    <property type="entry name" value="Cytochrome P450"/>
    <property type="match status" value="1"/>
</dbReference>
<keyword evidence="2" id="KW-1133">Transmembrane helix</keyword>
<evidence type="ECO:0000256" key="2">
    <source>
        <dbReference type="SAM" id="Phobius"/>
    </source>
</evidence>
<comment type="caution">
    <text evidence="3">The sequence shown here is derived from an EMBL/GenBank/DDBJ whole genome shotgun (WGS) entry which is preliminary data.</text>
</comment>
<dbReference type="InterPro" id="IPR050121">
    <property type="entry name" value="Cytochrome_P450_monoxygenase"/>
</dbReference>
<dbReference type="SUPFAM" id="SSF48264">
    <property type="entry name" value="Cytochrome P450"/>
    <property type="match status" value="1"/>
</dbReference>
<accession>A0A364NFA8</accession>
<dbReference type="GO" id="GO:0016705">
    <property type="term" value="F:oxidoreductase activity, acting on paired donors, with incorporation or reduction of molecular oxygen"/>
    <property type="evidence" value="ECO:0007669"/>
    <property type="project" value="InterPro"/>
</dbReference>
<reference evidence="4" key="1">
    <citation type="submission" date="2018-05" db="EMBL/GenBank/DDBJ databases">
        <title>Draft genome sequence of Stemphylium lycopersici strain CIDEFI 213.</title>
        <authorList>
            <person name="Medina R."/>
            <person name="Franco M.E.E."/>
            <person name="Lucentini C.G."/>
            <person name="Saparrat M.C.N."/>
            <person name="Balatti P.A."/>
        </authorList>
    </citation>
    <scope>NUCLEOTIDE SEQUENCE [LARGE SCALE GENOMIC DNA]</scope>
    <source>
        <strain evidence="4">CIDEFI 213</strain>
    </source>
</reference>
<keyword evidence="3" id="KW-0489">Methyltransferase</keyword>
<sequence>MSRTNYIFAPHLTIPILLTVSFSIYCLAWIIYARYLHPLAKYPGPFVASITRFWYIVDVARGSSEKTQRHLHELYGRSHGKIVRIAPNEVVISDPEAIKAIYSAHSRFTKVTSDLTDFYLPFRATWARYPDAFTNLDERQHAERRRIVNPLYSMSNVVQLEENIDKCLHVLIERFSERAAKGNVVDISEWAQWYAFDVIGQLFFSCMFGFLESAYDFGGYIHALDLLIPFIAVSCVSPTYLRPLVLISGAMVPRVFKALKALKHIEKSSEACVTERHNLIINGKAEECEDMLQGFFNIMREKGQQKDFGMTEVKMEAYGAFIAGSDTTAAAITAILYHLMRTPSAYANLTAEIDEADQAGLLSASIQYHEAVGLPYLMACCKEAMRLFPSVGMTLPRQVPQGGCVIAGEWFPEGARVGVNAAIVQRDRGIFGEDADEFMPERWFHSDAAKMDRYMFQVRRLQQRQYYRRINAYRSLEEVQEHASGNMSSPTTSTSARDTNSSRITSSIRNHNMSSKLSLLDLPPETRIQIYNYLSPVHSYARDYSGLHLSCRKIRSEYTYEALKSIRHSYKRLETKLAGYDISIIGTPESIFRTSTLSVELPQSYLSNPFRTIPAALIPWRWLCCKTLVVNINADHPYVHARLPVMRSLLERFTETVMRRSPTTVHEYFRMRPEKQFAIKEIVVQWRDPRFHHLPPSHSISACNMRAFGT</sequence>
<dbReference type="PANTHER" id="PTHR24305">
    <property type="entry name" value="CYTOCHROME P450"/>
    <property type="match status" value="1"/>
</dbReference>